<dbReference type="AlphaFoldDB" id="A0A1B6J462"/>
<dbReference type="GO" id="GO:0005524">
    <property type="term" value="F:ATP binding"/>
    <property type="evidence" value="ECO:0007669"/>
    <property type="project" value="InterPro"/>
</dbReference>
<dbReference type="GO" id="GO:0004713">
    <property type="term" value="F:protein tyrosine kinase activity"/>
    <property type="evidence" value="ECO:0007669"/>
    <property type="project" value="InterPro"/>
</dbReference>
<evidence type="ECO:0000256" key="1">
    <source>
        <dbReference type="SAM" id="MobiDB-lite"/>
    </source>
</evidence>
<sequence>HTDFAARNCQVTSDLTVKVGDYGTSIDTYKNEYYIAGDVAVPVRWCAPESLHCTATTIETKQVTAEANVWSLGVLLWEVCQFGQLPYSELTDDQVIVRVLGGERYRLQPPTLHPLHANALYSLMSLCWLPSRGRAQLDHVVSMLNHLQTSHSEEDFQRRWDALRPNSTPEITLETMTARSDFDSGVDLEIKSTDREVMDLVKKSSSDVNMSPSTASPQLSMASSSGGEFFSQTNLSVMKKQSPSLTNLRGSVEDMREEKTEEFDSWLKGVETTNEEDVKFVKKISEAIKDLDDALALEKTSSSSDDSRQESPVKDTNSPDENPILDFRLGPMNEVRKRIDLTQDLQDDSLVRRDSSGTDTEDETWRGRIERGEFSEKVKEKSKSVTDLMILTHIESEGSESDSLPSLTRQYSVEKTKRKFSGAMMSTIGFGSEGNIRGAVLGEEFQDALKQLQAEWKLRDMESRENSLQFIKGEGQPSLQPDKLNFLVNDASEKNKSEKSLVTKGCYMTEPLVVVLSPSQISEGTVVNEVFQGNSIPFHVTLDVELNNMKISTNENKEENLKLLENDESSLRQSRLSPETTDISEISQNTESSSEISTPTQYEVISVLDNVQTFINSEKEHSTSLKSCISVIKELPSNTLIKPVEKSKPVNDIKVGCKTVVAPNKENIFEEEKPLNNETDKIVHLVPNINDVERCPYSEDEQLKTNCDMNSKPADFSVTIKTDNVCVTSVDKCVESTNDATELDNKLIKNINDLLSRSATQVENDFPLCNSLMVASDCVVSGPSEFDENSFCEHTNVQSDLVVGDCLLLSDEKKESTFIPEIVVTEASILDVESDSEPEIDFSSGRRRKRNVRVIISSSDDSEDEIDKVVDNVTVSDGFNLTRNDLAVSTPFVKDKQISICNENVSDDVTFHEVTQSEPFFVPCAKENKPVSPSNETSVILGSCEDYTLDYFKGLKTTYGKQTSDESTDEFSKSEGEEEEKKQCSINNWDEFLTSTLHQRYQDNPVSSDVEFETSDTDFELNDKNREDNIENFNDFLDDNVDILKPKMKYSEKLDEDLRNNVVICDRMDIFENLNVKQNFEDHDQQMQEV</sequence>
<name>A0A1B6J462_9HEMI</name>
<dbReference type="InterPro" id="IPR020635">
    <property type="entry name" value="Tyr_kinase_cat_dom"/>
</dbReference>
<feature type="region of interest" description="Disordered" evidence="1">
    <location>
        <begin position="960"/>
        <end position="980"/>
    </location>
</feature>
<dbReference type="SMART" id="SM00219">
    <property type="entry name" value="TyrKc"/>
    <property type="match status" value="1"/>
</dbReference>
<dbReference type="SUPFAM" id="SSF56112">
    <property type="entry name" value="Protein kinase-like (PK-like)"/>
    <property type="match status" value="1"/>
</dbReference>
<gene>
    <name evidence="3" type="ORF">g.53553</name>
</gene>
<feature type="region of interest" description="Disordered" evidence="1">
    <location>
        <begin position="565"/>
        <end position="598"/>
    </location>
</feature>
<evidence type="ECO:0000313" key="3">
    <source>
        <dbReference type="EMBL" id="JAS93967.1"/>
    </source>
</evidence>
<protein>
    <recommendedName>
        <fullName evidence="2">Protein kinase domain-containing protein</fullName>
    </recommendedName>
</protein>
<proteinExistence type="predicted"/>
<feature type="non-terminal residue" evidence="3">
    <location>
        <position position="1090"/>
    </location>
</feature>
<dbReference type="EMBL" id="GECU01013739">
    <property type="protein sequence ID" value="JAS93967.1"/>
    <property type="molecule type" value="Transcribed_RNA"/>
</dbReference>
<feature type="domain" description="Protein kinase" evidence="2">
    <location>
        <begin position="1"/>
        <end position="149"/>
    </location>
</feature>
<dbReference type="Pfam" id="PF07714">
    <property type="entry name" value="PK_Tyr_Ser-Thr"/>
    <property type="match status" value="1"/>
</dbReference>
<feature type="region of interest" description="Disordered" evidence="1">
    <location>
        <begin position="204"/>
        <end position="227"/>
    </location>
</feature>
<feature type="non-terminal residue" evidence="3">
    <location>
        <position position="1"/>
    </location>
</feature>
<dbReference type="PROSITE" id="PS50011">
    <property type="entry name" value="PROTEIN_KINASE_DOM"/>
    <property type="match status" value="1"/>
</dbReference>
<reference evidence="3" key="1">
    <citation type="submission" date="2015-11" db="EMBL/GenBank/DDBJ databases">
        <title>De novo transcriptome assembly of four potential Pierce s Disease insect vectors from Arizona vineyards.</title>
        <authorList>
            <person name="Tassone E.E."/>
        </authorList>
    </citation>
    <scope>NUCLEOTIDE SEQUENCE</scope>
</reference>
<dbReference type="InterPro" id="IPR011009">
    <property type="entry name" value="Kinase-like_dom_sf"/>
</dbReference>
<feature type="region of interest" description="Disordered" evidence="1">
    <location>
        <begin position="298"/>
        <end position="329"/>
    </location>
</feature>
<organism evidence="3">
    <name type="scientific">Homalodisca liturata</name>
    <dbReference type="NCBI Taxonomy" id="320908"/>
    <lineage>
        <taxon>Eukaryota</taxon>
        <taxon>Metazoa</taxon>
        <taxon>Ecdysozoa</taxon>
        <taxon>Arthropoda</taxon>
        <taxon>Hexapoda</taxon>
        <taxon>Insecta</taxon>
        <taxon>Pterygota</taxon>
        <taxon>Neoptera</taxon>
        <taxon>Paraneoptera</taxon>
        <taxon>Hemiptera</taxon>
        <taxon>Auchenorrhyncha</taxon>
        <taxon>Membracoidea</taxon>
        <taxon>Cicadellidae</taxon>
        <taxon>Cicadellinae</taxon>
        <taxon>Proconiini</taxon>
        <taxon>Homalodisca</taxon>
    </lineage>
</organism>
<dbReference type="PANTHER" id="PTHR24417">
    <property type="entry name" value="SERINE/THREONINE-PROTEIN KINASE LMTK1"/>
    <property type="match status" value="1"/>
</dbReference>
<dbReference type="PANTHER" id="PTHR24417:SF7">
    <property type="entry name" value="CHROMATIN MODIFICATION-RELATED PROTEIN EAF1"/>
    <property type="match status" value="1"/>
</dbReference>
<feature type="compositionally biased region" description="Polar residues" evidence="1">
    <location>
        <begin position="572"/>
        <end position="598"/>
    </location>
</feature>
<accession>A0A1B6J462</accession>
<evidence type="ECO:0000259" key="2">
    <source>
        <dbReference type="PROSITE" id="PS50011"/>
    </source>
</evidence>
<feature type="compositionally biased region" description="Polar residues" evidence="1">
    <location>
        <begin position="206"/>
        <end position="227"/>
    </location>
</feature>
<feature type="compositionally biased region" description="Basic and acidic residues" evidence="1">
    <location>
        <begin position="970"/>
        <end position="980"/>
    </location>
</feature>
<dbReference type="InterPro" id="IPR000719">
    <property type="entry name" value="Prot_kinase_dom"/>
</dbReference>
<dbReference type="Gene3D" id="1.10.510.10">
    <property type="entry name" value="Transferase(Phosphotransferase) domain 1"/>
    <property type="match status" value="1"/>
</dbReference>
<dbReference type="InterPro" id="IPR001245">
    <property type="entry name" value="Ser-Thr/Tyr_kinase_cat_dom"/>
</dbReference>